<evidence type="ECO:0000313" key="3">
    <source>
        <dbReference type="Proteomes" id="UP000219452"/>
    </source>
</evidence>
<evidence type="ECO:0000313" key="2">
    <source>
        <dbReference type="EMBL" id="SOD93324.1"/>
    </source>
</evidence>
<accession>A0A286GE84</accession>
<reference evidence="3" key="1">
    <citation type="submission" date="2017-09" db="EMBL/GenBank/DDBJ databases">
        <authorList>
            <person name="Varghese N."/>
            <person name="Submissions S."/>
        </authorList>
    </citation>
    <scope>NUCLEOTIDE SEQUENCE [LARGE SCALE GENOMIC DNA]</scope>
    <source>
        <strain evidence="3">DSM 29961</strain>
    </source>
</reference>
<organism evidence="2 3">
    <name type="scientific">Spirosoma fluviale</name>
    <dbReference type="NCBI Taxonomy" id="1597977"/>
    <lineage>
        <taxon>Bacteria</taxon>
        <taxon>Pseudomonadati</taxon>
        <taxon>Bacteroidota</taxon>
        <taxon>Cytophagia</taxon>
        <taxon>Cytophagales</taxon>
        <taxon>Cytophagaceae</taxon>
        <taxon>Spirosoma</taxon>
    </lineage>
</organism>
<keyword evidence="1" id="KW-0732">Signal</keyword>
<keyword evidence="3" id="KW-1185">Reference proteome</keyword>
<feature type="signal peptide" evidence="1">
    <location>
        <begin position="1"/>
        <end position="20"/>
    </location>
</feature>
<dbReference type="EMBL" id="OCNH01000003">
    <property type="protein sequence ID" value="SOD93324.1"/>
    <property type="molecule type" value="Genomic_DNA"/>
</dbReference>
<feature type="chain" id="PRO_5013013093" description="Outer membrane protein beta-barrel domain-containing protein" evidence="1">
    <location>
        <begin position="21"/>
        <end position="196"/>
    </location>
</feature>
<dbReference type="AlphaFoldDB" id="A0A286GE84"/>
<protein>
    <recommendedName>
        <fullName evidence="4">Outer membrane protein beta-barrel domain-containing protein</fullName>
    </recommendedName>
</protein>
<dbReference type="Proteomes" id="UP000219452">
    <property type="component" value="Unassembled WGS sequence"/>
</dbReference>
<proteinExistence type="predicted"/>
<sequence length="196" mass="20849">MKLFSILLVAGLLITSSLQAQDSPAREIGLRATGFDSFGLIYKKQLKENTYRRYRLAFGNLGANFVRSNTLFSFSAGGAMGKEKRRDLSDKLQFIYGTELIASVSLNSTTTGTLSVDNGAGGTTIYTGSNILVVTPTVGIGFVLGAQYNFNPRWYISAELIPSVTASGAFGNGTSVYSIQAGFNSGSAGITGAYRF</sequence>
<dbReference type="RefSeq" id="WP_097128420.1">
    <property type="nucleotide sequence ID" value="NZ_OCNH01000003.1"/>
</dbReference>
<evidence type="ECO:0008006" key="4">
    <source>
        <dbReference type="Google" id="ProtNLM"/>
    </source>
</evidence>
<evidence type="ECO:0000256" key="1">
    <source>
        <dbReference type="SAM" id="SignalP"/>
    </source>
</evidence>
<name>A0A286GE84_9BACT</name>
<dbReference type="OrthoDB" id="952597at2"/>
<gene>
    <name evidence="2" type="ORF">SAMN06269250_4456</name>
</gene>